<dbReference type="EMBL" id="NSIT01000468">
    <property type="protein sequence ID" value="PJE77615.1"/>
    <property type="molecule type" value="Genomic_DNA"/>
</dbReference>
<proteinExistence type="predicted"/>
<organism evidence="1">
    <name type="scientific">invertebrate metagenome</name>
    <dbReference type="NCBI Taxonomy" id="1711999"/>
    <lineage>
        <taxon>unclassified sequences</taxon>
        <taxon>metagenomes</taxon>
        <taxon>organismal metagenomes</taxon>
    </lineage>
</organism>
<reference evidence="1" key="1">
    <citation type="journal article" date="2017" name="Appl. Environ. Microbiol.">
        <title>Molecular characterization of an Endozoicomonas-like organism causing infection in king scallop Pecten maximus L.</title>
        <authorList>
            <person name="Cano I."/>
            <person name="van Aerle R."/>
            <person name="Ross S."/>
            <person name="Verner-Jeffreys D.W."/>
            <person name="Paley R.K."/>
            <person name="Rimmer G."/>
            <person name="Ryder D."/>
            <person name="Hooper P."/>
            <person name="Stone D."/>
            <person name="Feist S.W."/>
        </authorList>
    </citation>
    <scope>NUCLEOTIDE SEQUENCE</scope>
</reference>
<gene>
    <name evidence="1" type="ORF">CI610_03458</name>
</gene>
<name>A0A2H9T306_9ZZZZ</name>
<protein>
    <submittedName>
        <fullName evidence="1">Uncharacterized protein</fullName>
    </submittedName>
</protein>
<accession>A0A2H9T306</accession>
<evidence type="ECO:0000313" key="1">
    <source>
        <dbReference type="EMBL" id="PJE77615.1"/>
    </source>
</evidence>
<sequence length="43" mass="4775">MATKAVQLLTVLTEIIEEEEEEGMDDEDHNNFLILGIAALSKT</sequence>
<dbReference type="AlphaFoldDB" id="A0A2H9T306"/>
<comment type="caution">
    <text evidence="1">The sequence shown here is derived from an EMBL/GenBank/DDBJ whole genome shotgun (WGS) entry which is preliminary data.</text>
</comment>